<evidence type="ECO:0000256" key="5">
    <source>
        <dbReference type="ARBA" id="ARBA00022833"/>
    </source>
</evidence>
<dbReference type="PANTHER" id="PTHR46144:SF6">
    <property type="entry name" value="C2H2-TYPE DOMAIN-CONTAINING PROTEIN"/>
    <property type="match status" value="1"/>
</dbReference>
<protein>
    <recommendedName>
        <fullName evidence="12">Zinc finger protein 346</fullName>
    </recommendedName>
</protein>
<evidence type="ECO:0000259" key="8">
    <source>
        <dbReference type="SMART" id="SM00355"/>
    </source>
</evidence>
<name>A0AAN9JVG6_CANGL</name>
<evidence type="ECO:0000313" key="11">
    <source>
        <dbReference type="Proteomes" id="UP001367508"/>
    </source>
</evidence>
<feature type="domain" description="C2H2-type" evidence="8">
    <location>
        <begin position="270"/>
        <end position="294"/>
    </location>
</feature>
<gene>
    <name evidence="10" type="ORF">VNO77_42557</name>
</gene>
<evidence type="ECO:0000256" key="3">
    <source>
        <dbReference type="ARBA" id="ARBA00022737"/>
    </source>
</evidence>
<feature type="domain" description="U1-type" evidence="9">
    <location>
        <begin position="203"/>
        <end position="237"/>
    </location>
</feature>
<dbReference type="GO" id="GO:0008270">
    <property type="term" value="F:zinc ion binding"/>
    <property type="evidence" value="ECO:0007669"/>
    <property type="project" value="UniProtKB-KW"/>
</dbReference>
<reference evidence="10 11" key="1">
    <citation type="submission" date="2024-01" db="EMBL/GenBank/DDBJ databases">
        <title>The genomes of 5 underutilized Papilionoideae crops provide insights into root nodulation and disease resistanc.</title>
        <authorList>
            <person name="Jiang F."/>
        </authorList>
    </citation>
    <scope>NUCLEOTIDE SEQUENCE [LARGE SCALE GENOMIC DNA]</scope>
    <source>
        <strain evidence="10">LVBAO_FW01</strain>
        <tissue evidence="10">Leaves</tissue>
    </source>
</reference>
<dbReference type="Pfam" id="PF12874">
    <property type="entry name" value="zf-met"/>
    <property type="match status" value="4"/>
</dbReference>
<accession>A0AAN9JVG6</accession>
<dbReference type="EMBL" id="JAYMYQ010000011">
    <property type="protein sequence ID" value="KAK7304672.1"/>
    <property type="molecule type" value="Genomic_DNA"/>
</dbReference>
<evidence type="ECO:0000256" key="6">
    <source>
        <dbReference type="ARBA" id="ARBA00023242"/>
    </source>
</evidence>
<dbReference type="PANTHER" id="PTHR46144">
    <property type="entry name" value="ZINC FINGER PROTEIN 385B-LIKE"/>
    <property type="match status" value="1"/>
</dbReference>
<feature type="compositionally biased region" description="Basic and acidic residues" evidence="7">
    <location>
        <begin position="332"/>
        <end position="344"/>
    </location>
</feature>
<dbReference type="SUPFAM" id="SSF57667">
    <property type="entry name" value="beta-beta-alpha zinc fingers"/>
    <property type="match status" value="4"/>
</dbReference>
<comment type="subcellular location">
    <subcellularLocation>
        <location evidence="1">Nucleus</location>
    </subcellularLocation>
</comment>
<feature type="domain" description="U1-type" evidence="9">
    <location>
        <begin position="120"/>
        <end position="154"/>
    </location>
</feature>
<feature type="domain" description="C2H2-type" evidence="8">
    <location>
        <begin position="206"/>
        <end position="230"/>
    </location>
</feature>
<proteinExistence type="predicted"/>
<dbReference type="Gene3D" id="3.30.160.60">
    <property type="entry name" value="Classic Zinc Finger"/>
    <property type="match status" value="4"/>
</dbReference>
<evidence type="ECO:0000256" key="1">
    <source>
        <dbReference type="ARBA" id="ARBA00004123"/>
    </source>
</evidence>
<evidence type="ECO:0008006" key="12">
    <source>
        <dbReference type="Google" id="ProtNLM"/>
    </source>
</evidence>
<dbReference type="SMART" id="SM00355">
    <property type="entry name" value="ZnF_C2H2"/>
    <property type="match status" value="4"/>
</dbReference>
<keyword evidence="6" id="KW-0539">Nucleus</keyword>
<evidence type="ECO:0000259" key="9">
    <source>
        <dbReference type="SMART" id="SM00451"/>
    </source>
</evidence>
<feature type="region of interest" description="Disordered" evidence="7">
    <location>
        <begin position="321"/>
        <end position="344"/>
    </location>
</feature>
<keyword evidence="4" id="KW-0863">Zinc-finger</keyword>
<evidence type="ECO:0000256" key="2">
    <source>
        <dbReference type="ARBA" id="ARBA00022723"/>
    </source>
</evidence>
<feature type="domain" description="C2H2-type" evidence="8">
    <location>
        <begin position="365"/>
        <end position="387"/>
    </location>
</feature>
<dbReference type="Proteomes" id="UP001367508">
    <property type="component" value="Unassembled WGS sequence"/>
</dbReference>
<keyword evidence="3" id="KW-0677">Repeat</keyword>
<dbReference type="InterPro" id="IPR003604">
    <property type="entry name" value="Matrin/U1-like-C_Znf_C2H2"/>
</dbReference>
<keyword evidence="5" id="KW-0862">Zinc</keyword>
<feature type="domain" description="U1-type" evidence="9">
    <location>
        <begin position="267"/>
        <end position="301"/>
    </location>
</feature>
<dbReference type="InterPro" id="IPR051868">
    <property type="entry name" value="ZN346_ZMAT4"/>
</dbReference>
<feature type="domain" description="C2H2-type" evidence="8">
    <location>
        <begin position="123"/>
        <end position="147"/>
    </location>
</feature>
<dbReference type="InterPro" id="IPR036236">
    <property type="entry name" value="Znf_C2H2_sf"/>
</dbReference>
<keyword evidence="2" id="KW-0479">Metal-binding</keyword>
<dbReference type="AlphaFoldDB" id="A0AAN9JVG6"/>
<keyword evidence="11" id="KW-1185">Reference proteome</keyword>
<feature type="domain" description="U1-type" evidence="9">
    <location>
        <begin position="362"/>
        <end position="396"/>
    </location>
</feature>
<sequence length="405" mass="43999">MHPQQQHHVPFTNLHQPYYSEPNPFLFSFPLTSDSLIHPPGTDPLANSTPSSSAYASQITDSHNWIFKQAEPIRYDHAVGPSLETSVASSSFPSTWNGTWPHQFFTNDATVMLPNQTTVTKPIRCEVCKIDCNSKDVYEKHILGKKHKRNLQVQTNPTKTLLAGPSHASVQSHTNKGKVSVGAVGKELKSKEQELLNGGATTDSGKVCTLCNVVCTSQDVYNKHLAGKKHAAQVGLMSSDGVGPYIASFKRQGVGPWKIAPKKIKVDQSAWCDVCKIKCNSRDMYFVHLTGKKHLKNLEKQSKPKIEAGVGTATANASDQATNLIIGPQEKPGTDKPKSQKAQEMDIELKKQKVVEGGAAAAAVRICTVCNVVCNSQTVFDAHLSGHKHIAMMKKQAESIGAATA</sequence>
<evidence type="ECO:0000313" key="10">
    <source>
        <dbReference type="EMBL" id="KAK7304672.1"/>
    </source>
</evidence>
<dbReference type="GO" id="GO:0005634">
    <property type="term" value="C:nucleus"/>
    <property type="evidence" value="ECO:0007669"/>
    <property type="project" value="UniProtKB-SubCell"/>
</dbReference>
<organism evidence="10 11">
    <name type="scientific">Canavalia gladiata</name>
    <name type="common">Sword bean</name>
    <name type="synonym">Dolichos gladiatus</name>
    <dbReference type="NCBI Taxonomy" id="3824"/>
    <lineage>
        <taxon>Eukaryota</taxon>
        <taxon>Viridiplantae</taxon>
        <taxon>Streptophyta</taxon>
        <taxon>Embryophyta</taxon>
        <taxon>Tracheophyta</taxon>
        <taxon>Spermatophyta</taxon>
        <taxon>Magnoliopsida</taxon>
        <taxon>eudicotyledons</taxon>
        <taxon>Gunneridae</taxon>
        <taxon>Pentapetalae</taxon>
        <taxon>rosids</taxon>
        <taxon>fabids</taxon>
        <taxon>Fabales</taxon>
        <taxon>Fabaceae</taxon>
        <taxon>Papilionoideae</taxon>
        <taxon>50 kb inversion clade</taxon>
        <taxon>NPAAA clade</taxon>
        <taxon>indigoferoid/millettioid clade</taxon>
        <taxon>Phaseoleae</taxon>
        <taxon>Canavalia</taxon>
    </lineage>
</organism>
<dbReference type="SMART" id="SM00451">
    <property type="entry name" value="ZnF_U1"/>
    <property type="match status" value="4"/>
</dbReference>
<evidence type="ECO:0000256" key="4">
    <source>
        <dbReference type="ARBA" id="ARBA00022771"/>
    </source>
</evidence>
<dbReference type="GO" id="GO:0003676">
    <property type="term" value="F:nucleic acid binding"/>
    <property type="evidence" value="ECO:0007669"/>
    <property type="project" value="InterPro"/>
</dbReference>
<comment type="caution">
    <text evidence="10">The sequence shown here is derived from an EMBL/GenBank/DDBJ whole genome shotgun (WGS) entry which is preliminary data.</text>
</comment>
<dbReference type="InterPro" id="IPR013087">
    <property type="entry name" value="Znf_C2H2_type"/>
</dbReference>
<evidence type="ECO:0000256" key="7">
    <source>
        <dbReference type="SAM" id="MobiDB-lite"/>
    </source>
</evidence>